<name>A0ABV7JJR8_9SPHI</name>
<proteinExistence type="predicted"/>
<feature type="transmembrane region" description="Helical" evidence="1">
    <location>
        <begin position="12"/>
        <end position="34"/>
    </location>
</feature>
<keyword evidence="1" id="KW-0472">Membrane</keyword>
<sequence>MAGYLPTAGANEGYFCCMIINYVFTGIFAAAMLVPGTGQREVTKAGEEPVVKEHETVKGEEPMYWYQTNEAGTHTDGSTPFFGTRSQALQAGCSEDAGIVCLYGSDQPDLPANTPVGTPTADQAIFKAN</sequence>
<accession>A0ABV7JJR8</accession>
<dbReference type="EMBL" id="JBHRTA010000016">
    <property type="protein sequence ID" value="MFC3197110.1"/>
    <property type="molecule type" value="Genomic_DNA"/>
</dbReference>
<organism evidence="2 3">
    <name type="scientific">Parapedobacter deserti</name>
    <dbReference type="NCBI Taxonomy" id="1912957"/>
    <lineage>
        <taxon>Bacteria</taxon>
        <taxon>Pseudomonadati</taxon>
        <taxon>Bacteroidota</taxon>
        <taxon>Sphingobacteriia</taxon>
        <taxon>Sphingobacteriales</taxon>
        <taxon>Sphingobacteriaceae</taxon>
        <taxon>Parapedobacter</taxon>
    </lineage>
</organism>
<reference evidence="3" key="1">
    <citation type="journal article" date="2019" name="Int. J. Syst. Evol. Microbiol.">
        <title>The Global Catalogue of Microorganisms (GCM) 10K type strain sequencing project: providing services to taxonomists for standard genome sequencing and annotation.</title>
        <authorList>
            <consortium name="The Broad Institute Genomics Platform"/>
            <consortium name="The Broad Institute Genome Sequencing Center for Infectious Disease"/>
            <person name="Wu L."/>
            <person name="Ma J."/>
        </authorList>
    </citation>
    <scope>NUCLEOTIDE SEQUENCE [LARGE SCALE GENOMIC DNA]</scope>
    <source>
        <strain evidence="3">KCTC 52416</strain>
    </source>
</reference>
<evidence type="ECO:0000256" key="1">
    <source>
        <dbReference type="SAM" id="Phobius"/>
    </source>
</evidence>
<gene>
    <name evidence="2" type="ORF">ACFOET_05770</name>
</gene>
<evidence type="ECO:0000313" key="3">
    <source>
        <dbReference type="Proteomes" id="UP001595526"/>
    </source>
</evidence>
<keyword evidence="3" id="KW-1185">Reference proteome</keyword>
<dbReference type="Proteomes" id="UP001595526">
    <property type="component" value="Unassembled WGS sequence"/>
</dbReference>
<keyword evidence="1" id="KW-0812">Transmembrane</keyword>
<keyword evidence="1" id="KW-1133">Transmembrane helix</keyword>
<protein>
    <submittedName>
        <fullName evidence="2">Uncharacterized protein</fullName>
    </submittedName>
</protein>
<comment type="caution">
    <text evidence="2">The sequence shown here is derived from an EMBL/GenBank/DDBJ whole genome shotgun (WGS) entry which is preliminary data.</text>
</comment>
<evidence type="ECO:0000313" key="2">
    <source>
        <dbReference type="EMBL" id="MFC3197110.1"/>
    </source>
</evidence>